<feature type="compositionally biased region" description="Basic and acidic residues" evidence="1">
    <location>
        <begin position="60"/>
        <end position="79"/>
    </location>
</feature>
<gene>
    <name evidence="2" type="ORF">DFH07DRAFT_974616</name>
</gene>
<dbReference type="Gene3D" id="1.10.510.10">
    <property type="entry name" value="Transferase(Phosphotransferase) domain 1"/>
    <property type="match status" value="1"/>
</dbReference>
<name>A0AAD7MF28_9AGAR</name>
<keyword evidence="3" id="KW-1185">Reference proteome</keyword>
<dbReference type="Gene3D" id="3.30.200.20">
    <property type="entry name" value="Phosphorylase Kinase, domain 1"/>
    <property type="match status" value="1"/>
</dbReference>
<reference evidence="2" key="1">
    <citation type="submission" date="2023-03" db="EMBL/GenBank/DDBJ databases">
        <title>Massive genome expansion in bonnet fungi (Mycena s.s.) driven by repeated elements and novel gene families across ecological guilds.</title>
        <authorList>
            <consortium name="Lawrence Berkeley National Laboratory"/>
            <person name="Harder C.B."/>
            <person name="Miyauchi S."/>
            <person name="Viragh M."/>
            <person name="Kuo A."/>
            <person name="Thoen E."/>
            <person name="Andreopoulos B."/>
            <person name="Lu D."/>
            <person name="Skrede I."/>
            <person name="Drula E."/>
            <person name="Henrissat B."/>
            <person name="Morin E."/>
            <person name="Kohler A."/>
            <person name="Barry K."/>
            <person name="LaButti K."/>
            <person name="Morin E."/>
            <person name="Salamov A."/>
            <person name="Lipzen A."/>
            <person name="Mereny Z."/>
            <person name="Hegedus B."/>
            <person name="Baldrian P."/>
            <person name="Stursova M."/>
            <person name="Weitz H."/>
            <person name="Taylor A."/>
            <person name="Grigoriev I.V."/>
            <person name="Nagy L.G."/>
            <person name="Martin F."/>
            <person name="Kauserud H."/>
        </authorList>
    </citation>
    <scope>NUCLEOTIDE SEQUENCE</scope>
    <source>
        <strain evidence="2">CBHHK188m</strain>
    </source>
</reference>
<evidence type="ECO:0000256" key="1">
    <source>
        <dbReference type="SAM" id="MobiDB-lite"/>
    </source>
</evidence>
<dbReference type="Proteomes" id="UP001215280">
    <property type="component" value="Unassembled WGS sequence"/>
</dbReference>
<organism evidence="2 3">
    <name type="scientific">Mycena maculata</name>
    <dbReference type="NCBI Taxonomy" id="230809"/>
    <lineage>
        <taxon>Eukaryota</taxon>
        <taxon>Fungi</taxon>
        <taxon>Dikarya</taxon>
        <taxon>Basidiomycota</taxon>
        <taxon>Agaricomycotina</taxon>
        <taxon>Agaricomycetes</taxon>
        <taxon>Agaricomycetidae</taxon>
        <taxon>Agaricales</taxon>
        <taxon>Marasmiineae</taxon>
        <taxon>Mycenaceae</taxon>
        <taxon>Mycena</taxon>
    </lineage>
</organism>
<protein>
    <submittedName>
        <fullName evidence="2">Uncharacterized protein</fullName>
    </submittedName>
</protein>
<feature type="region of interest" description="Disordered" evidence="1">
    <location>
        <begin position="53"/>
        <end position="98"/>
    </location>
</feature>
<dbReference type="EMBL" id="JARJLG010000382">
    <property type="protein sequence ID" value="KAJ7713887.1"/>
    <property type="molecule type" value="Genomic_DNA"/>
</dbReference>
<comment type="caution">
    <text evidence="2">The sequence shown here is derived from an EMBL/GenBank/DDBJ whole genome shotgun (WGS) entry which is preliminary data.</text>
</comment>
<proteinExistence type="predicted"/>
<evidence type="ECO:0000313" key="2">
    <source>
        <dbReference type="EMBL" id="KAJ7713887.1"/>
    </source>
</evidence>
<sequence>MSFVSVLSGSLRYSDLSSSIGAWLQDPVQQRLGQAFHAVFLLSVASVRPMFKESGPSDDMYTHVEREHGKQRSERHDGADGGSTKDTCRMVRSRTPEDQTTYEVLHKISVASTEQTSRAPRHHTAGASVSAIALDRTIHLPLTTAADPQIGSNDIPKWDRGHTVSSSKRALRDITLPWHFTGHANITGLIDVKKILPDSNEIYIFMEPIEADLHHQIITSGQTLTGEHVQYFVDLTALNVKRAQGNRGRMWKPKKSMPVHPVLERKMEARLSGRMRGLPALSGIHDDS</sequence>
<evidence type="ECO:0000313" key="3">
    <source>
        <dbReference type="Proteomes" id="UP001215280"/>
    </source>
</evidence>
<dbReference type="AlphaFoldDB" id="A0AAD7MF28"/>
<feature type="compositionally biased region" description="Basic and acidic residues" evidence="1">
    <location>
        <begin position="86"/>
        <end position="97"/>
    </location>
</feature>
<accession>A0AAD7MF28</accession>